<dbReference type="InterPro" id="IPR010915">
    <property type="entry name" value="PHB_depoly_PhaZ"/>
</dbReference>
<dbReference type="InterPro" id="IPR051321">
    <property type="entry name" value="PHA/PHB_synthase"/>
</dbReference>
<reference evidence="2 3" key="1">
    <citation type="submission" date="2020-02" db="EMBL/GenBank/DDBJ databases">
        <title>Nitrogenibacter mangrovi gen. nov., sp. nov. isolated from mangrove sediment, a denitrifying betaproteobacterium.</title>
        <authorList>
            <person name="Liao H."/>
            <person name="Tian Y."/>
        </authorList>
    </citation>
    <scope>NUCLEOTIDE SEQUENCE [LARGE SCALE GENOMIC DNA]</scope>
    <source>
        <strain evidence="2 3">M9-3-2</strain>
    </source>
</reference>
<evidence type="ECO:0000313" key="3">
    <source>
        <dbReference type="Proteomes" id="UP000501991"/>
    </source>
</evidence>
<dbReference type="PANTHER" id="PTHR36837:SF4">
    <property type="entry name" value="BLR0908 PROTEIN"/>
    <property type="match status" value="1"/>
</dbReference>
<dbReference type="KEGG" id="azq:G3580_08560"/>
<evidence type="ECO:0000313" key="2">
    <source>
        <dbReference type="EMBL" id="QID17690.1"/>
    </source>
</evidence>
<dbReference type="Gene3D" id="3.40.50.1820">
    <property type="entry name" value="alpha/beta hydrolase"/>
    <property type="match status" value="1"/>
</dbReference>
<dbReference type="EMBL" id="CP048836">
    <property type="protein sequence ID" value="QID17690.1"/>
    <property type="molecule type" value="Genomic_DNA"/>
</dbReference>
<dbReference type="AlphaFoldDB" id="A0A6C1B5W3"/>
<protein>
    <submittedName>
        <fullName evidence="2">Polyhydroxyalkanoate depolymerase</fullName>
    </submittedName>
</protein>
<dbReference type="PANTHER" id="PTHR36837">
    <property type="entry name" value="POLY(3-HYDROXYALKANOATE) POLYMERASE SUBUNIT PHAC"/>
    <property type="match status" value="1"/>
</dbReference>
<feature type="domain" description="PHB de-polymerase C-terminal" evidence="1">
    <location>
        <begin position="204"/>
        <end position="404"/>
    </location>
</feature>
<dbReference type="InterPro" id="IPR029058">
    <property type="entry name" value="AB_hydrolase_fold"/>
</dbReference>
<dbReference type="Proteomes" id="UP000501991">
    <property type="component" value="Chromosome"/>
</dbReference>
<proteinExistence type="predicted"/>
<dbReference type="RefSeq" id="WP_173764853.1">
    <property type="nucleotide sequence ID" value="NZ_CP048836.1"/>
</dbReference>
<dbReference type="Pfam" id="PF06850">
    <property type="entry name" value="PHB_depo_C"/>
    <property type="match status" value="1"/>
</dbReference>
<name>A0A6C1B5W3_9RHOO</name>
<evidence type="ECO:0000259" key="1">
    <source>
        <dbReference type="Pfam" id="PF06850"/>
    </source>
</evidence>
<dbReference type="NCBIfam" id="TIGR01849">
    <property type="entry name" value="PHB_depoly_PhaZ"/>
    <property type="match status" value="1"/>
</dbReference>
<dbReference type="PIRSF" id="PIRSF020818">
    <property type="entry name" value="PHB_depoly_PhaZ"/>
    <property type="match status" value="1"/>
</dbReference>
<dbReference type="InterPro" id="IPR009656">
    <property type="entry name" value="PHB_depo_C"/>
</dbReference>
<dbReference type="SUPFAM" id="SSF53474">
    <property type="entry name" value="alpha/beta-Hydrolases"/>
    <property type="match status" value="1"/>
</dbReference>
<sequence length="409" mass="45769">MLYDIHEMKKAMMAPIGLMAASSRSLFANPFSPLSYAPGSERIAAGSELLARAVRTYDKPAWGIESVTVNGVDHALAENTAFETPFCKLVRLRRDGLPEDAQRVLLVAPMSGHHATLLRDTARKLVEDFEVFVTDWIDPRLVSMAHGTFHFDDYVTHVQEFIRHLGHGVHVVAVCQPTVPVLAAIALMAAAGEPDRPATMVLMGGPIDTRVSPTSVNAFAKSHSLRWFETRLITRVPTKYPGFMRRVYPGFLQHSGFVAMNPDRHLKAHVDFYNHLIEGDDDSADAHRRFYDEYNAVMDLDAAFYLETLDNVFLHHKLPEGELRVHGERVDPGAITATALMSIEGELDDICAPGQTEAVHELCRNIPAAQHHNLLVPRVGHYGIFSGRRWREQIYPQLRDFLEAHRADG</sequence>
<keyword evidence="3" id="KW-1185">Reference proteome</keyword>
<accession>A0A6C1B5W3</accession>
<organism evidence="2 3">
    <name type="scientific">Nitrogeniibacter mangrovi</name>
    <dbReference type="NCBI Taxonomy" id="2016596"/>
    <lineage>
        <taxon>Bacteria</taxon>
        <taxon>Pseudomonadati</taxon>
        <taxon>Pseudomonadota</taxon>
        <taxon>Betaproteobacteria</taxon>
        <taxon>Rhodocyclales</taxon>
        <taxon>Zoogloeaceae</taxon>
        <taxon>Nitrogeniibacter</taxon>
    </lineage>
</organism>
<gene>
    <name evidence="2" type="primary">phaZ</name>
    <name evidence="2" type="ORF">G3580_08560</name>
</gene>